<dbReference type="HOGENOM" id="CLU_006728_1_0_1"/>
<dbReference type="Pfam" id="PF20231">
    <property type="entry name" value="DUF6589"/>
    <property type="match status" value="1"/>
</dbReference>
<comment type="caution">
    <text evidence="3">The sequence shown here is derived from an EMBL/GenBank/DDBJ whole genome shotgun (WGS) entry which is preliminary data.</text>
</comment>
<dbReference type="EMBL" id="AZST01000453">
    <property type="protein sequence ID" value="KEP48797.1"/>
    <property type="molecule type" value="Genomic_DNA"/>
</dbReference>
<evidence type="ECO:0000256" key="1">
    <source>
        <dbReference type="SAM" id="MobiDB-lite"/>
    </source>
</evidence>
<reference evidence="3 4" key="1">
    <citation type="submission" date="2013-12" db="EMBL/GenBank/DDBJ databases">
        <authorList>
            <person name="Cubeta M."/>
            <person name="Pakala S."/>
            <person name="Fedorova N."/>
            <person name="Thomas E."/>
            <person name="Dean R."/>
            <person name="Jabaji S."/>
            <person name="Neate S."/>
            <person name="Toda T."/>
            <person name="Tavantzis S."/>
            <person name="Vilgalys R."/>
            <person name="Bharathan N."/>
            <person name="Pakala S."/>
            <person name="Losada L.S."/>
            <person name="Zafar N."/>
            <person name="Nierman W."/>
        </authorList>
    </citation>
    <scope>NUCLEOTIDE SEQUENCE [LARGE SCALE GENOMIC DNA]</scope>
    <source>
        <strain evidence="3 4">123E</strain>
    </source>
</reference>
<sequence length="988" mass="111271">MSKKRSMDNPDTPYSHFNPNVAPYQFEFHINSPSTPPTANFHNPPAHQSSQTPCRPSKRFRALSPPPRNPKLKVRGYTHRIEKTEAIMNLLTDPEDKRYRLGDFLEDIFSQETFPKLSNASQTAVASWLKGFSRVGTRPAEIVNAIYCHSAGVTRDGPVVRRADFSDLAPPSKPPGFASTQPSEVSLLPTINNLEPLGSERVNSRQGLEEFMVRGTLHLVDREANSLTNSDNGLKRSAGMTWDDLENISRDEQEEKIKASAPVIWAVLSTITRAPNGNPEQLSSIRDAALAIMMAILMLLSFRNPLVNFFQAALTVFLFSCNTGKLVYQVLNRMGISTAHSTLHKTLDRLGQAATAELASLGKRAYECAVGLREGSSDYFMLVFDNVNKYHLARKQTVASKSRMKNGTASTAIRLEDVPAGAFDPKPYWERIKSQARNALSVDALLDDIDSEHLENAGTGLVMRTLLEYLPSLPRRLREEVEEKFKSTAGFAIHRLRLRKSITLSMGTSNINESTADGVSKILHDLVFTQMKMLASWFSKILILVGGDQLTVDRLRKARCFRAVESSVYESRSWAIPVIQLWHMKVAYLRSIFKIHWFDKSGSNLFGLRQSMQAIGRNYSPEFYPCHYAVKTVFEGMVLTASYMLSELAKHFAPGSRYHDCSLSDFEHLAGNIYRRYLTTESFHRTLEQSKTGPLTSKDAVRDAILDKINRYRQDPSRSENGNNGNDQLLGNFTLFMRDVFLYLEMASAIPEGDIGRVFEVTKLLRFFFWGSNATNYGSELLEMASGFLYEYLEKLRTAILNNWLVNPSGIAGHWQECDFFQEHCNKAIKTVFNTKNSEWDSRFLRDAVSVNITGLTRLRDSILKFLGLGSPGNGKSRPDYSADINVLASHYLRGRVFILQPGRMQEFVAADMFHDGLNKLNAGTLSQFLERTRWDIEDINPEFMQADLVETAEEDVSMYIPEQALVVEDGVLLQAAVEVPVEDGQEL</sequence>
<dbReference type="AlphaFoldDB" id="A0A074SFL8"/>
<feature type="region of interest" description="Disordered" evidence="1">
    <location>
        <begin position="27"/>
        <end position="73"/>
    </location>
</feature>
<name>A0A074SFL8_9AGAM</name>
<evidence type="ECO:0000313" key="3">
    <source>
        <dbReference type="EMBL" id="KEP48797.1"/>
    </source>
</evidence>
<keyword evidence="4" id="KW-1185">Reference proteome</keyword>
<dbReference type="OrthoDB" id="3240429at2759"/>
<feature type="domain" description="DUF6589" evidence="2">
    <location>
        <begin position="436"/>
        <end position="873"/>
    </location>
</feature>
<protein>
    <recommendedName>
        <fullName evidence="2">DUF6589 domain-containing protein</fullName>
    </recommendedName>
</protein>
<gene>
    <name evidence="3" type="ORF">V565_115320</name>
</gene>
<dbReference type="Proteomes" id="UP000027456">
    <property type="component" value="Unassembled WGS sequence"/>
</dbReference>
<feature type="compositionally biased region" description="Polar residues" evidence="1">
    <location>
        <begin position="31"/>
        <end position="54"/>
    </location>
</feature>
<organism evidence="3 4">
    <name type="scientific">Rhizoctonia solani 123E</name>
    <dbReference type="NCBI Taxonomy" id="1423351"/>
    <lineage>
        <taxon>Eukaryota</taxon>
        <taxon>Fungi</taxon>
        <taxon>Dikarya</taxon>
        <taxon>Basidiomycota</taxon>
        <taxon>Agaricomycotina</taxon>
        <taxon>Agaricomycetes</taxon>
        <taxon>Cantharellales</taxon>
        <taxon>Ceratobasidiaceae</taxon>
        <taxon>Rhizoctonia</taxon>
    </lineage>
</organism>
<evidence type="ECO:0000259" key="2">
    <source>
        <dbReference type="Pfam" id="PF20231"/>
    </source>
</evidence>
<accession>A0A074SFL8</accession>
<dbReference type="STRING" id="1423351.A0A074SFL8"/>
<evidence type="ECO:0000313" key="4">
    <source>
        <dbReference type="Proteomes" id="UP000027456"/>
    </source>
</evidence>
<proteinExistence type="predicted"/>
<dbReference type="InterPro" id="IPR046496">
    <property type="entry name" value="DUF6589"/>
</dbReference>